<sequence length="359" mass="42502">MTSKVLSLILILITISLSLCERESTSDNEMETEVTSQFCTPLSTVKDKKVSDALNYQDLMTLITKLRESEPEEYKKMNTLLKPTLLIRRNISLKDLISVLVEIFYRKLSYKEKLFLDINNAVVDNNLREDYRNFIKLLEEEVLDYIVPVNFLEIIFRKEELQRIACSSYMNSNYVNKMKTIDIYEAFNFIMILPKLYSKKMGYSLENFIHLMETLIIKPEKKYKDNARVRKSYKKLFEKFTKVVEEDVNNGTFPNKSWSVLLKTILREVPVELRKEIFDYKWKSEINVKMLDLFKNLSYNINLFTFSIFDGCEDNFFKEFSRCPRCQRIVLESILKSIEKFLGNDINPNALNLEYSINI</sequence>
<evidence type="ECO:0000256" key="1">
    <source>
        <dbReference type="SAM" id="SignalP"/>
    </source>
</evidence>
<protein>
    <submittedName>
        <fullName evidence="2">Uncharacterized protein</fullName>
    </submittedName>
</protein>
<name>A0A5N5TBI0_9CRUS</name>
<evidence type="ECO:0000313" key="3">
    <source>
        <dbReference type="Proteomes" id="UP000326759"/>
    </source>
</evidence>
<dbReference type="AlphaFoldDB" id="A0A5N5TBI0"/>
<evidence type="ECO:0000313" key="2">
    <source>
        <dbReference type="EMBL" id="KAB7502455.1"/>
    </source>
</evidence>
<reference evidence="2 3" key="1">
    <citation type="journal article" date="2019" name="PLoS Biol.">
        <title>Sex chromosomes control vertical transmission of feminizing Wolbachia symbionts in an isopod.</title>
        <authorList>
            <person name="Becking T."/>
            <person name="Chebbi M.A."/>
            <person name="Giraud I."/>
            <person name="Moumen B."/>
            <person name="Laverre T."/>
            <person name="Caubet Y."/>
            <person name="Peccoud J."/>
            <person name="Gilbert C."/>
            <person name="Cordaux R."/>
        </authorList>
    </citation>
    <scope>NUCLEOTIDE SEQUENCE [LARGE SCALE GENOMIC DNA]</scope>
    <source>
        <strain evidence="2">ANa2</strain>
        <tissue evidence="2">Whole body excluding digestive tract and cuticle</tissue>
    </source>
</reference>
<feature type="signal peptide" evidence="1">
    <location>
        <begin position="1"/>
        <end position="20"/>
    </location>
</feature>
<accession>A0A5N5TBI0</accession>
<keyword evidence="3" id="KW-1185">Reference proteome</keyword>
<dbReference type="Proteomes" id="UP000326759">
    <property type="component" value="Unassembled WGS sequence"/>
</dbReference>
<keyword evidence="1" id="KW-0732">Signal</keyword>
<dbReference type="EMBL" id="SEYY01007481">
    <property type="protein sequence ID" value="KAB7502455.1"/>
    <property type="molecule type" value="Genomic_DNA"/>
</dbReference>
<dbReference type="OrthoDB" id="10307984at2759"/>
<proteinExistence type="predicted"/>
<feature type="chain" id="PRO_5024437098" evidence="1">
    <location>
        <begin position="21"/>
        <end position="359"/>
    </location>
</feature>
<organism evidence="2 3">
    <name type="scientific">Armadillidium nasatum</name>
    <dbReference type="NCBI Taxonomy" id="96803"/>
    <lineage>
        <taxon>Eukaryota</taxon>
        <taxon>Metazoa</taxon>
        <taxon>Ecdysozoa</taxon>
        <taxon>Arthropoda</taxon>
        <taxon>Crustacea</taxon>
        <taxon>Multicrustacea</taxon>
        <taxon>Malacostraca</taxon>
        <taxon>Eumalacostraca</taxon>
        <taxon>Peracarida</taxon>
        <taxon>Isopoda</taxon>
        <taxon>Oniscidea</taxon>
        <taxon>Crinocheta</taxon>
        <taxon>Armadillidiidae</taxon>
        <taxon>Armadillidium</taxon>
    </lineage>
</organism>
<gene>
    <name evidence="2" type="ORF">Anas_09047</name>
</gene>
<comment type="caution">
    <text evidence="2">The sequence shown here is derived from an EMBL/GenBank/DDBJ whole genome shotgun (WGS) entry which is preliminary data.</text>
</comment>